<dbReference type="KEGG" id="dpg:DESPIGER_0338"/>
<proteinExistence type="predicted"/>
<accession>A0A1K1LFL1</accession>
<gene>
    <name evidence="1" type="ORF">DESPIGER_0338</name>
</gene>
<keyword evidence="2" id="KW-1185">Reference proteome</keyword>
<sequence length="46" mass="4583">MATELVAQIKGVAIDMTYMGFTVDPEVPLASSGSSCGSCGSSCGSH</sequence>
<reference evidence="2" key="1">
    <citation type="submission" date="2016-10" db="EMBL/GenBank/DDBJ databases">
        <authorList>
            <person name="Wegmann U."/>
        </authorList>
    </citation>
    <scope>NUCLEOTIDE SEQUENCE [LARGE SCALE GENOMIC DNA]</scope>
</reference>
<organism evidence="1 2">
    <name type="scientific">Desulfovibrio piger</name>
    <dbReference type="NCBI Taxonomy" id="901"/>
    <lineage>
        <taxon>Bacteria</taxon>
        <taxon>Pseudomonadati</taxon>
        <taxon>Thermodesulfobacteriota</taxon>
        <taxon>Desulfovibrionia</taxon>
        <taxon>Desulfovibrionales</taxon>
        <taxon>Desulfovibrionaceae</taxon>
        <taxon>Desulfovibrio</taxon>
    </lineage>
</organism>
<dbReference type="Proteomes" id="UP000186323">
    <property type="component" value="Chromosome I"/>
</dbReference>
<dbReference type="EMBL" id="LT630450">
    <property type="protein sequence ID" value="SFV72230.1"/>
    <property type="molecule type" value="Genomic_DNA"/>
</dbReference>
<name>A0A1K1LFL1_9BACT</name>
<evidence type="ECO:0000313" key="2">
    <source>
        <dbReference type="Proteomes" id="UP000186323"/>
    </source>
</evidence>
<protein>
    <submittedName>
        <fullName evidence="1">HesB-like domain</fullName>
    </submittedName>
</protein>
<dbReference type="AlphaFoldDB" id="A0A1K1LFL1"/>
<evidence type="ECO:0000313" key="1">
    <source>
        <dbReference type="EMBL" id="SFV72230.1"/>
    </source>
</evidence>